<keyword evidence="1" id="KW-0175">Coiled coil</keyword>
<accession>A0A7M1RXQ3</accession>
<keyword evidence="3" id="KW-0378">Hydrolase</keyword>
<feature type="domain" description="Putative exodeoxyribonuclease 8 PDDEXK-like" evidence="2">
    <location>
        <begin position="206"/>
        <end position="315"/>
    </location>
</feature>
<dbReference type="GO" id="GO:0004527">
    <property type="term" value="F:exonuclease activity"/>
    <property type="evidence" value="ECO:0007669"/>
    <property type="project" value="UniProtKB-KW"/>
</dbReference>
<protein>
    <submittedName>
        <fullName evidence="3">Exonuclease</fullName>
    </submittedName>
</protein>
<sequence length="339" mass="40247">MDLSIPYYDDNSRISNSNLGQFLKKGPRYLKDMLEGNAEGLKASYLDKGTMIHMYILQPEEFWAHYRILDFETPSSKQQQLFADKLVGTVEIDPDLALIKAYSNAYSTKGKSEEKILSEAKEMAKKLENYIEYLKTERQTELKSISFADLNMLKTIKQNIQNHKKANELLYKQPQTCEQNNEFHINWEFPKAYENYHLSCKSLLDRLMIDHTLKKITLVDLKTTADVWNFEHSIEEYDYRRQLAYYWLAIHWYFKYELNIDIDEYTKETYIIAIQSNNGYEVRVINFTPECIEERLTIISETIRRICWHKQNDLWDHSREYYDGDGSEVYDGNDSISIL</sequence>
<dbReference type="RefSeq" id="YP_010110810.1">
    <property type="nucleotide sequence ID" value="NC_055875.1"/>
</dbReference>
<evidence type="ECO:0000256" key="1">
    <source>
        <dbReference type="SAM" id="Coils"/>
    </source>
</evidence>
<dbReference type="Pfam" id="PF12684">
    <property type="entry name" value="DUF3799"/>
    <property type="match status" value="1"/>
</dbReference>
<dbReference type="InterPro" id="IPR011604">
    <property type="entry name" value="PDDEXK-like_dom_sf"/>
</dbReference>
<dbReference type="InterPro" id="IPR024432">
    <property type="entry name" value="Put_RecE_PDDEXK-like_dom"/>
</dbReference>
<organism evidence="3 4">
    <name type="scientific">uncultured phage cr10_1</name>
    <dbReference type="NCBI Taxonomy" id="2772066"/>
    <lineage>
        <taxon>Viruses</taxon>
        <taxon>Duplodnaviria</taxon>
        <taxon>Heunggongvirae</taxon>
        <taxon>Uroviricota</taxon>
        <taxon>Caudoviricetes</taxon>
        <taxon>Crassvirales</taxon>
        <taxon>Suoliviridae</taxon>
        <taxon>Boorivirinae</taxon>
        <taxon>Canhaevirus</taxon>
        <taxon>Canhaevirus hiberniae</taxon>
    </lineage>
</organism>
<reference evidence="3 4" key="1">
    <citation type="submission" date="2020-07" db="EMBL/GenBank/DDBJ databases">
        <title>Taxonomic proposal: Crassvirales, a new order of highly abundant and diverse bacterial viruses.</title>
        <authorList>
            <person name="Shkoporov A.N."/>
            <person name="Stockdale S.R."/>
            <person name="Guerin E."/>
            <person name="Ross R.P."/>
            <person name="Hill C."/>
        </authorList>
    </citation>
    <scope>NUCLEOTIDE SEQUENCE [LARGE SCALE GENOMIC DNA]</scope>
</reference>
<evidence type="ECO:0000259" key="2">
    <source>
        <dbReference type="Pfam" id="PF12684"/>
    </source>
</evidence>
<dbReference type="KEGG" id="vg:65129132"/>
<dbReference type="Proteomes" id="UP000593744">
    <property type="component" value="Segment"/>
</dbReference>
<keyword evidence="3" id="KW-0269">Exonuclease</keyword>
<dbReference type="Gene3D" id="3.90.320.10">
    <property type="match status" value="1"/>
</dbReference>
<evidence type="ECO:0000313" key="4">
    <source>
        <dbReference type="Proteomes" id="UP000593744"/>
    </source>
</evidence>
<proteinExistence type="predicted"/>
<keyword evidence="3" id="KW-0540">Nuclease</keyword>
<keyword evidence="4" id="KW-1185">Reference proteome</keyword>
<evidence type="ECO:0000313" key="3">
    <source>
        <dbReference type="EMBL" id="QOR58652.1"/>
    </source>
</evidence>
<name>A0A7M1RXQ3_9CAUD</name>
<feature type="coiled-coil region" evidence="1">
    <location>
        <begin position="117"/>
        <end position="173"/>
    </location>
</feature>
<dbReference type="EMBL" id="MT774382">
    <property type="protein sequence ID" value="QOR58652.1"/>
    <property type="molecule type" value="Genomic_DNA"/>
</dbReference>
<dbReference type="GeneID" id="65129132"/>